<keyword evidence="3" id="KW-0862">Zinc</keyword>
<dbReference type="Pfam" id="PF04500">
    <property type="entry name" value="FLYWCH"/>
    <property type="match status" value="3"/>
</dbReference>
<dbReference type="GO" id="GO:0008270">
    <property type="term" value="F:zinc ion binding"/>
    <property type="evidence" value="ECO:0007669"/>
    <property type="project" value="UniProtKB-KW"/>
</dbReference>
<gene>
    <name evidence="5" type="ORF">DCHRY22_LOCUS13470</name>
</gene>
<sequence length="451" mass="51911">MDLSLCQGRDDEATTITSTDLRGPRRKTAQYYRDYRARKRAEMEKELLYRISDPSTNDNSFRRTRKTNAEYQREYRARLKAKRNKMLNDSLAVRPATSTGGFTTTHQSTVVDQLTSTGLGNVCLYKDGQSFRKEYQSGKRISWRCVKRGCPLFFRSEKGTTRLIFEGIRFSKNYQNGSKISWRCNKAGCIARVNTIDGDAVVFTLSRFGKPQLRYGQYRFSERRKAGPKTNWQLGRPGAIKFETTKFGNPTITWGNYRFTKKLTRHLKTCGVLTKFLISEPKFGLSQRGNLVVQIGEWRFNKHASWGSKVRWTCIKKKSGYLTPVFAQSQRGNPVIMIGQYRFNRVNKYGSRTRWVCVKAKAGCRASLHTMENAIVRVWGFHDPMAHTIPVFGKTRAGNPVIMVGTYRFNKVNRSKGPKIRWTCVKTPFGCRAAIYTIDDVIIKTINDHNH</sequence>
<evidence type="ECO:0000256" key="2">
    <source>
        <dbReference type="ARBA" id="ARBA00022771"/>
    </source>
</evidence>
<evidence type="ECO:0000313" key="6">
    <source>
        <dbReference type="Proteomes" id="UP000789524"/>
    </source>
</evidence>
<evidence type="ECO:0000259" key="4">
    <source>
        <dbReference type="Pfam" id="PF04500"/>
    </source>
</evidence>
<keyword evidence="1" id="KW-0479">Metal-binding</keyword>
<organism evidence="5 6">
    <name type="scientific">Danaus chrysippus</name>
    <name type="common">African queen</name>
    <dbReference type="NCBI Taxonomy" id="151541"/>
    <lineage>
        <taxon>Eukaryota</taxon>
        <taxon>Metazoa</taxon>
        <taxon>Ecdysozoa</taxon>
        <taxon>Arthropoda</taxon>
        <taxon>Hexapoda</taxon>
        <taxon>Insecta</taxon>
        <taxon>Pterygota</taxon>
        <taxon>Neoptera</taxon>
        <taxon>Endopterygota</taxon>
        <taxon>Lepidoptera</taxon>
        <taxon>Glossata</taxon>
        <taxon>Ditrysia</taxon>
        <taxon>Papilionoidea</taxon>
        <taxon>Nymphalidae</taxon>
        <taxon>Danainae</taxon>
        <taxon>Danaini</taxon>
        <taxon>Danaina</taxon>
        <taxon>Danaus</taxon>
        <taxon>Anosia</taxon>
    </lineage>
</organism>
<proteinExistence type="predicted"/>
<name>A0A8J2WBD2_9NEOP</name>
<protein>
    <submittedName>
        <fullName evidence="5">(African queen) hypothetical protein</fullName>
    </submittedName>
</protein>
<dbReference type="InterPro" id="IPR007588">
    <property type="entry name" value="Znf_FLYWCH"/>
</dbReference>
<evidence type="ECO:0000256" key="1">
    <source>
        <dbReference type="ARBA" id="ARBA00022723"/>
    </source>
</evidence>
<dbReference type="EMBL" id="CAKASE010000079">
    <property type="protein sequence ID" value="CAG9579965.1"/>
    <property type="molecule type" value="Genomic_DNA"/>
</dbReference>
<dbReference type="Gene3D" id="2.20.25.240">
    <property type="match status" value="3"/>
</dbReference>
<comment type="caution">
    <text evidence="5">The sequence shown here is derived from an EMBL/GenBank/DDBJ whole genome shotgun (WGS) entry which is preliminary data.</text>
</comment>
<feature type="domain" description="FLYWCH-type" evidence="4">
    <location>
        <begin position="326"/>
        <end position="378"/>
    </location>
</feature>
<evidence type="ECO:0000256" key="3">
    <source>
        <dbReference type="ARBA" id="ARBA00022833"/>
    </source>
</evidence>
<dbReference type="Proteomes" id="UP000789524">
    <property type="component" value="Unassembled WGS sequence"/>
</dbReference>
<feature type="domain" description="FLYWCH-type" evidence="4">
    <location>
        <begin position="153"/>
        <end position="202"/>
    </location>
</feature>
<reference evidence="5" key="1">
    <citation type="submission" date="2021-09" db="EMBL/GenBank/DDBJ databases">
        <authorList>
            <person name="Martin H S."/>
        </authorList>
    </citation>
    <scope>NUCLEOTIDE SEQUENCE</scope>
</reference>
<feature type="domain" description="FLYWCH-type" evidence="4">
    <location>
        <begin position="394"/>
        <end position="451"/>
    </location>
</feature>
<keyword evidence="2" id="KW-0863">Zinc-finger</keyword>
<accession>A0A8J2WBD2</accession>
<evidence type="ECO:0000313" key="5">
    <source>
        <dbReference type="EMBL" id="CAG9579965.1"/>
    </source>
</evidence>
<keyword evidence="6" id="KW-1185">Reference proteome</keyword>
<dbReference type="AlphaFoldDB" id="A0A8J2WBD2"/>
<dbReference type="OrthoDB" id="7962512at2759"/>